<evidence type="ECO:0000313" key="8">
    <source>
        <dbReference type="Proteomes" id="UP000512167"/>
    </source>
</evidence>
<dbReference type="InterPro" id="IPR006641">
    <property type="entry name" value="YqgF/RNaseH-like_dom"/>
</dbReference>
<dbReference type="InterPro" id="IPR005227">
    <property type="entry name" value="YqgF"/>
</dbReference>
<keyword evidence="1 5" id="KW-0963">Cytoplasm</keyword>
<dbReference type="Pfam" id="PF03652">
    <property type="entry name" value="RuvX"/>
    <property type="match status" value="1"/>
</dbReference>
<proteinExistence type="inferred from homology"/>
<dbReference type="SUPFAM" id="SSF53098">
    <property type="entry name" value="Ribonuclease H-like"/>
    <property type="match status" value="1"/>
</dbReference>
<dbReference type="AlphaFoldDB" id="A0A7L6MZN6"/>
<evidence type="ECO:0000313" key="7">
    <source>
        <dbReference type="EMBL" id="QLY39453.1"/>
    </source>
</evidence>
<comment type="subcellular location">
    <subcellularLocation>
        <location evidence="5">Cytoplasm</location>
    </subcellularLocation>
</comment>
<dbReference type="InterPro" id="IPR012337">
    <property type="entry name" value="RNaseH-like_sf"/>
</dbReference>
<feature type="domain" description="YqgF/RNase H-like" evidence="6">
    <location>
        <begin position="1"/>
        <end position="103"/>
    </location>
</feature>
<dbReference type="Gene3D" id="3.30.420.140">
    <property type="entry name" value="YqgF/RNase H-like domain"/>
    <property type="match status" value="1"/>
</dbReference>
<organism evidence="7 8">
    <name type="scientific">Hujiaoplasma nucleasis</name>
    <dbReference type="NCBI Taxonomy" id="2725268"/>
    <lineage>
        <taxon>Bacteria</taxon>
        <taxon>Bacillati</taxon>
        <taxon>Mycoplasmatota</taxon>
        <taxon>Mollicutes</taxon>
        <taxon>Candidatus Izemoplasmatales</taxon>
        <taxon>Hujiaoplasmataceae</taxon>
        <taxon>Hujiaoplasma</taxon>
    </lineage>
</organism>
<dbReference type="GO" id="GO:0005829">
    <property type="term" value="C:cytosol"/>
    <property type="evidence" value="ECO:0007669"/>
    <property type="project" value="TreeGrafter"/>
</dbReference>
<keyword evidence="3 5" id="KW-0540">Nuclease</keyword>
<dbReference type="EMBL" id="CP051151">
    <property type="protein sequence ID" value="QLY39453.1"/>
    <property type="molecule type" value="Genomic_DNA"/>
</dbReference>
<dbReference type="HAMAP" id="MF_00651">
    <property type="entry name" value="Nuclease_YqgF"/>
    <property type="match status" value="1"/>
</dbReference>
<sequence>MKILGLDLGSKTLGIASSDLSQTVASMVKTITFPENQFKRAINELKSLIDFSVYEKIVLGLPKNMDGSLGKQAEDTLVFKKMLENHFHLEVVMWDERLTSKMANSMMITADLSRKKRKQKVDYVAATIILQSYLDSRK</sequence>
<keyword evidence="4 5" id="KW-0378">Hydrolase</keyword>
<dbReference type="KEGG" id="tbk:HF295_00690"/>
<comment type="similarity">
    <text evidence="5">Belongs to the YqgF HJR family.</text>
</comment>
<dbReference type="InterPro" id="IPR037027">
    <property type="entry name" value="YqgF/RNaseH-like_dom_sf"/>
</dbReference>
<accession>A0A7L6MZN6</accession>
<dbReference type="GO" id="GO:0000967">
    <property type="term" value="P:rRNA 5'-end processing"/>
    <property type="evidence" value="ECO:0007669"/>
    <property type="project" value="UniProtKB-UniRule"/>
</dbReference>
<evidence type="ECO:0000256" key="4">
    <source>
        <dbReference type="ARBA" id="ARBA00022801"/>
    </source>
</evidence>
<dbReference type="PANTHER" id="PTHR33317">
    <property type="entry name" value="POLYNUCLEOTIDYL TRANSFERASE, RIBONUCLEASE H-LIKE SUPERFAMILY PROTEIN"/>
    <property type="match status" value="1"/>
</dbReference>
<dbReference type="CDD" id="cd16964">
    <property type="entry name" value="YqgF"/>
    <property type="match status" value="1"/>
</dbReference>
<evidence type="ECO:0000256" key="5">
    <source>
        <dbReference type="HAMAP-Rule" id="MF_00651"/>
    </source>
</evidence>
<dbReference type="RefSeq" id="WP_312031922.1">
    <property type="nucleotide sequence ID" value="NZ_CP051151.1"/>
</dbReference>
<protein>
    <recommendedName>
        <fullName evidence="5">Putative pre-16S rRNA nuclease</fullName>
        <ecNumber evidence="5">3.1.-.-</ecNumber>
    </recommendedName>
</protein>
<evidence type="ECO:0000256" key="3">
    <source>
        <dbReference type="ARBA" id="ARBA00022722"/>
    </source>
</evidence>
<reference evidence="7 8" key="1">
    <citation type="submission" date="2020-04" db="EMBL/GenBank/DDBJ databases">
        <authorList>
            <person name="Zheng R.K."/>
            <person name="Sun C.M."/>
        </authorList>
    </citation>
    <scope>NUCLEOTIDE SEQUENCE [LARGE SCALE GENOMIC DNA]</scope>
    <source>
        <strain evidence="8">zrk29</strain>
    </source>
</reference>
<keyword evidence="8" id="KW-1185">Reference proteome</keyword>
<dbReference type="SMART" id="SM00732">
    <property type="entry name" value="YqgFc"/>
    <property type="match status" value="1"/>
</dbReference>
<comment type="function">
    <text evidence="5">Could be a nuclease involved in processing of the 5'-end of pre-16S rRNA.</text>
</comment>
<dbReference type="PANTHER" id="PTHR33317:SF4">
    <property type="entry name" value="POLYNUCLEOTIDYL TRANSFERASE, RIBONUCLEASE H-LIKE SUPERFAMILY PROTEIN"/>
    <property type="match status" value="1"/>
</dbReference>
<dbReference type="Proteomes" id="UP000512167">
    <property type="component" value="Chromosome"/>
</dbReference>
<dbReference type="NCBIfam" id="TIGR00250">
    <property type="entry name" value="RNAse_H_YqgF"/>
    <property type="match status" value="1"/>
</dbReference>
<dbReference type="GO" id="GO:0016788">
    <property type="term" value="F:hydrolase activity, acting on ester bonds"/>
    <property type="evidence" value="ECO:0007669"/>
    <property type="project" value="UniProtKB-UniRule"/>
</dbReference>
<dbReference type="GO" id="GO:0004518">
    <property type="term" value="F:nuclease activity"/>
    <property type="evidence" value="ECO:0007669"/>
    <property type="project" value="UniProtKB-KW"/>
</dbReference>
<evidence type="ECO:0000256" key="1">
    <source>
        <dbReference type="ARBA" id="ARBA00022490"/>
    </source>
</evidence>
<dbReference type="EC" id="3.1.-.-" evidence="5"/>
<evidence type="ECO:0000256" key="2">
    <source>
        <dbReference type="ARBA" id="ARBA00022517"/>
    </source>
</evidence>
<name>A0A7L6MZN6_9MOLU</name>
<evidence type="ECO:0000259" key="6">
    <source>
        <dbReference type="SMART" id="SM00732"/>
    </source>
</evidence>
<gene>
    <name evidence="7" type="primary">ruvX</name>
    <name evidence="7" type="ORF">HF295_00690</name>
</gene>
<keyword evidence="2 5" id="KW-0690">Ribosome biogenesis</keyword>